<keyword evidence="6" id="KW-0408">Iron</keyword>
<evidence type="ECO:0000256" key="7">
    <source>
        <dbReference type="ARBA" id="ARBA00023065"/>
    </source>
</evidence>
<organism evidence="13 14">
    <name type="scientific">Marinobacter aromaticivorans</name>
    <dbReference type="NCBI Taxonomy" id="1494078"/>
    <lineage>
        <taxon>Bacteria</taxon>
        <taxon>Pseudomonadati</taxon>
        <taxon>Pseudomonadota</taxon>
        <taxon>Gammaproteobacteria</taxon>
        <taxon>Pseudomonadales</taxon>
        <taxon>Marinobacteraceae</taxon>
        <taxon>Marinobacter</taxon>
    </lineage>
</organism>
<dbReference type="InterPro" id="IPR039426">
    <property type="entry name" value="TonB-dep_rcpt-like"/>
</dbReference>
<comment type="subcellular location">
    <subcellularLocation>
        <location evidence="1 11">Cell outer membrane</location>
        <topology evidence="1 11">Multi-pass membrane protein</topology>
    </subcellularLocation>
</comment>
<evidence type="ECO:0000256" key="11">
    <source>
        <dbReference type="PROSITE-ProRule" id="PRU01360"/>
    </source>
</evidence>
<keyword evidence="4" id="KW-0410">Iron transport</keyword>
<accession>A0ABW2J1D6</accession>
<dbReference type="InterPro" id="IPR036942">
    <property type="entry name" value="Beta-barrel_TonB_sf"/>
</dbReference>
<comment type="similarity">
    <text evidence="11">Belongs to the TonB-dependent receptor family.</text>
</comment>
<evidence type="ECO:0000256" key="2">
    <source>
        <dbReference type="ARBA" id="ARBA00022448"/>
    </source>
</evidence>
<keyword evidence="2 11" id="KW-0813">Transport</keyword>
<evidence type="ECO:0000256" key="6">
    <source>
        <dbReference type="ARBA" id="ARBA00023004"/>
    </source>
</evidence>
<evidence type="ECO:0000256" key="5">
    <source>
        <dbReference type="ARBA" id="ARBA00022692"/>
    </source>
</evidence>
<dbReference type="PANTHER" id="PTHR32552:SF81">
    <property type="entry name" value="TONB-DEPENDENT OUTER MEMBRANE RECEPTOR"/>
    <property type="match status" value="1"/>
</dbReference>
<dbReference type="PROSITE" id="PS52016">
    <property type="entry name" value="TONB_DEPENDENT_REC_3"/>
    <property type="match status" value="1"/>
</dbReference>
<dbReference type="PANTHER" id="PTHR32552">
    <property type="entry name" value="FERRICHROME IRON RECEPTOR-RELATED"/>
    <property type="match status" value="1"/>
</dbReference>
<evidence type="ECO:0000256" key="1">
    <source>
        <dbReference type="ARBA" id="ARBA00004571"/>
    </source>
</evidence>
<name>A0ABW2J1D6_9GAMM</name>
<keyword evidence="7" id="KW-0406">Ion transport</keyword>
<evidence type="ECO:0000256" key="10">
    <source>
        <dbReference type="ARBA" id="ARBA00023237"/>
    </source>
</evidence>
<keyword evidence="9 11" id="KW-0472">Membrane</keyword>
<keyword evidence="5 11" id="KW-0812">Transmembrane</keyword>
<reference evidence="14" key="1">
    <citation type="journal article" date="2019" name="Int. J. Syst. Evol. Microbiol.">
        <title>The Global Catalogue of Microorganisms (GCM) 10K type strain sequencing project: providing services to taxonomists for standard genome sequencing and annotation.</title>
        <authorList>
            <consortium name="The Broad Institute Genomics Platform"/>
            <consortium name="The Broad Institute Genome Sequencing Center for Infectious Disease"/>
            <person name="Wu L."/>
            <person name="Ma J."/>
        </authorList>
    </citation>
    <scope>NUCLEOTIDE SEQUENCE [LARGE SCALE GENOMIC DNA]</scope>
    <source>
        <strain evidence="14">CCUG 60559</strain>
    </source>
</reference>
<evidence type="ECO:0000313" key="14">
    <source>
        <dbReference type="Proteomes" id="UP001596506"/>
    </source>
</evidence>
<dbReference type="Proteomes" id="UP001596506">
    <property type="component" value="Unassembled WGS sequence"/>
</dbReference>
<feature type="non-terminal residue" evidence="13">
    <location>
        <position position="171"/>
    </location>
</feature>
<dbReference type="SUPFAM" id="SSF56935">
    <property type="entry name" value="Porins"/>
    <property type="match status" value="1"/>
</dbReference>
<dbReference type="InterPro" id="IPR012910">
    <property type="entry name" value="Plug_dom"/>
</dbReference>
<proteinExistence type="inferred from homology"/>
<evidence type="ECO:0000256" key="8">
    <source>
        <dbReference type="ARBA" id="ARBA00023077"/>
    </source>
</evidence>
<evidence type="ECO:0000256" key="9">
    <source>
        <dbReference type="ARBA" id="ARBA00023136"/>
    </source>
</evidence>
<keyword evidence="3 11" id="KW-1134">Transmembrane beta strand</keyword>
<evidence type="ECO:0000256" key="3">
    <source>
        <dbReference type="ARBA" id="ARBA00022452"/>
    </source>
</evidence>
<comment type="caution">
    <text evidence="13">The sequence shown here is derived from an EMBL/GenBank/DDBJ whole genome shotgun (WGS) entry which is preliminary data.</text>
</comment>
<dbReference type="RefSeq" id="WP_318276964.1">
    <property type="nucleotide sequence ID" value="NZ_JBHTBD010000043.1"/>
</dbReference>
<dbReference type="EMBL" id="JBHTBD010000043">
    <property type="protein sequence ID" value="MFC7296805.1"/>
    <property type="molecule type" value="Genomic_DNA"/>
</dbReference>
<protein>
    <submittedName>
        <fullName evidence="13">TonB-dependent receptor plug domain-containing protein</fullName>
    </submittedName>
</protein>
<sequence length="171" mass="18062">MAVVVDGVLQTAPGQFNVDLFDIEQIEVLKGPQGALYGRNAIGGAINITTKKPAQDFEGKVLVGGGNGGLVKAQAAVSGGLGADSLAGRLTVSHKEYDGYLWNTYLRTEPDPYQDQNITGRIMWDPSASFSADIRANYDRTTSGAVNFVMNRVDAVSGEYTKGFSGLPGDA</sequence>
<keyword evidence="14" id="KW-1185">Reference proteome</keyword>
<evidence type="ECO:0000313" key="13">
    <source>
        <dbReference type="EMBL" id="MFC7296805.1"/>
    </source>
</evidence>
<dbReference type="Pfam" id="PF07715">
    <property type="entry name" value="Plug"/>
    <property type="match status" value="1"/>
</dbReference>
<evidence type="ECO:0000259" key="12">
    <source>
        <dbReference type="Pfam" id="PF07715"/>
    </source>
</evidence>
<keyword evidence="13" id="KW-0675">Receptor</keyword>
<gene>
    <name evidence="13" type="ORF">ACFQQA_19045</name>
</gene>
<dbReference type="Gene3D" id="2.40.170.20">
    <property type="entry name" value="TonB-dependent receptor, beta-barrel domain"/>
    <property type="match status" value="1"/>
</dbReference>
<evidence type="ECO:0000256" key="4">
    <source>
        <dbReference type="ARBA" id="ARBA00022496"/>
    </source>
</evidence>
<keyword evidence="8" id="KW-0798">TonB box</keyword>
<keyword evidence="10 11" id="KW-0998">Cell outer membrane</keyword>
<feature type="domain" description="TonB-dependent receptor plug" evidence="12">
    <location>
        <begin position="2"/>
        <end position="45"/>
    </location>
</feature>